<keyword evidence="10" id="KW-0808">Transferase</keyword>
<dbReference type="Gene3D" id="3.40.980.10">
    <property type="entry name" value="MoaB/Mog-like domain"/>
    <property type="match status" value="1"/>
</dbReference>
<dbReference type="Pfam" id="PF03454">
    <property type="entry name" value="MoeA_C"/>
    <property type="match status" value="1"/>
</dbReference>
<dbReference type="STRING" id="1121476.SAMN02745751_03182"/>
<evidence type="ECO:0000256" key="5">
    <source>
        <dbReference type="ARBA" id="ARBA00013269"/>
    </source>
</evidence>
<comment type="similarity">
    <text evidence="4 10">Belongs to the MoeA family.</text>
</comment>
<dbReference type="GO" id="GO:0006777">
    <property type="term" value="P:Mo-molybdopterin cofactor biosynthetic process"/>
    <property type="evidence" value="ECO:0007669"/>
    <property type="project" value="UniProtKB-UniRule"/>
</dbReference>
<dbReference type="SUPFAM" id="SSF63867">
    <property type="entry name" value="MoeA C-terminal domain-like"/>
    <property type="match status" value="1"/>
</dbReference>
<dbReference type="Pfam" id="PF00994">
    <property type="entry name" value="MoCF_biosynth"/>
    <property type="match status" value="1"/>
</dbReference>
<dbReference type="GO" id="GO:0046872">
    <property type="term" value="F:metal ion binding"/>
    <property type="evidence" value="ECO:0007669"/>
    <property type="project" value="UniProtKB-UniRule"/>
</dbReference>
<dbReference type="InterPro" id="IPR038987">
    <property type="entry name" value="MoeA-like"/>
</dbReference>
<dbReference type="InterPro" id="IPR001453">
    <property type="entry name" value="MoaB/Mog_dom"/>
</dbReference>
<evidence type="ECO:0000256" key="3">
    <source>
        <dbReference type="ARBA" id="ARBA00005046"/>
    </source>
</evidence>
<dbReference type="GO" id="GO:0061599">
    <property type="term" value="F:molybdopterin molybdotransferase activity"/>
    <property type="evidence" value="ECO:0007669"/>
    <property type="project" value="UniProtKB-UniRule"/>
</dbReference>
<evidence type="ECO:0000313" key="13">
    <source>
        <dbReference type="Proteomes" id="UP000184052"/>
    </source>
</evidence>
<keyword evidence="7 10" id="KW-0500">Molybdenum</keyword>
<sequence length="639" mass="70861">MKKERNIYLENTDLEVALKGYLERFEEELENKPVETISVVDSLGRVTARPYFAKYSSPNFNASAMDGIAVKSENTFGAREGKPLTLVKGRDYKVVDTGDPIDGEYNAVIMIEDLNELSEEEVQIMTPASPWQHVRPVGEDIVAGEMIVSANHKIRPVDLASLINGGIDEIQVYARTKVGIIPTGTEIVEPGTILKRGDIIESNSRMFEGLTLECGAIPSRYQVVRDDYEEIKKTVMDSVEKNDITIINAGSSAGTEDYTKSIVEELGEVCYHGLSIKPGKPAILGKVKGKPVIGIPGYPVSAYMVFRNIAREIIMEFMSLHREKPAVIQAYLSKRIVSSYKYKEFVRVKLGKLGGKIIATPLNRGAGVLMSLVRCDGILVIPKEKEGFEASELVQIELLKDYSKIENTVVSIGSHDLVMDIVNNHIHMMDSMVDLSSAHTGSMGGIMALRKGECHLAPIHLLDEKTGIYNVPVLQKYLRGTDVVLVKGFGRTQGFMVQKGNPRNIKSLRDLSRDDVSFVNRQKGSGTRVLLDYRLKQEGMDRNDITGYEREMTTHMAVAAAVSSGTADVGLGVYSAAKTMNLDFIPLAEEEYDFAMLKEEMNNPKIKTFLKVIKSRKLKEELKELGGYTFENTGKVVKI</sequence>
<evidence type="ECO:0000256" key="6">
    <source>
        <dbReference type="ARBA" id="ARBA00021108"/>
    </source>
</evidence>
<comment type="function">
    <text evidence="1 10">Catalyzes the insertion of molybdate into adenylated molybdopterin with the concomitant release of AMP.</text>
</comment>
<dbReference type="SUPFAM" id="SSF53850">
    <property type="entry name" value="Periplasmic binding protein-like II"/>
    <property type="match status" value="1"/>
</dbReference>
<dbReference type="Pfam" id="PF03453">
    <property type="entry name" value="MoeA_N"/>
    <property type="match status" value="1"/>
</dbReference>
<dbReference type="InterPro" id="IPR036135">
    <property type="entry name" value="MoeA_linker/N_sf"/>
</dbReference>
<comment type="pathway">
    <text evidence="3 10">Cofactor biosynthesis; molybdopterin biosynthesis.</text>
</comment>
<dbReference type="Gene3D" id="3.40.190.10">
    <property type="entry name" value="Periplasmic binding protein-like II"/>
    <property type="match status" value="1"/>
</dbReference>
<comment type="function">
    <text evidence="2">May be involved in the biosynthesis of molybdopterin.</text>
</comment>
<dbReference type="Gene3D" id="3.90.105.10">
    <property type="entry name" value="Molybdopterin biosynthesis moea protein, domain 2"/>
    <property type="match status" value="1"/>
</dbReference>
<evidence type="ECO:0000256" key="7">
    <source>
        <dbReference type="ARBA" id="ARBA00022505"/>
    </source>
</evidence>
<dbReference type="Proteomes" id="UP000184052">
    <property type="component" value="Unassembled WGS sequence"/>
</dbReference>
<dbReference type="InterPro" id="IPR036688">
    <property type="entry name" value="MoeA_C_domain_IV_sf"/>
</dbReference>
<dbReference type="InterPro" id="IPR024370">
    <property type="entry name" value="PBP_domain"/>
</dbReference>
<evidence type="ECO:0000256" key="9">
    <source>
        <dbReference type="ARBA" id="ARBA00047317"/>
    </source>
</evidence>
<evidence type="ECO:0000256" key="8">
    <source>
        <dbReference type="ARBA" id="ARBA00023150"/>
    </source>
</evidence>
<comment type="catalytic activity">
    <reaction evidence="9">
        <text>adenylyl-molybdopterin + molybdate = Mo-molybdopterin + AMP + H(+)</text>
        <dbReference type="Rhea" id="RHEA:35047"/>
        <dbReference type="ChEBI" id="CHEBI:15378"/>
        <dbReference type="ChEBI" id="CHEBI:36264"/>
        <dbReference type="ChEBI" id="CHEBI:62727"/>
        <dbReference type="ChEBI" id="CHEBI:71302"/>
        <dbReference type="ChEBI" id="CHEBI:456215"/>
        <dbReference type="EC" id="2.10.1.1"/>
    </reaction>
</comment>
<organism evidence="12 13">
    <name type="scientific">Dethiosulfatibacter aminovorans DSM 17477</name>
    <dbReference type="NCBI Taxonomy" id="1121476"/>
    <lineage>
        <taxon>Bacteria</taxon>
        <taxon>Bacillati</taxon>
        <taxon>Bacillota</taxon>
        <taxon>Tissierellia</taxon>
        <taxon>Dethiosulfatibacter</taxon>
    </lineage>
</organism>
<dbReference type="PROSITE" id="PS01079">
    <property type="entry name" value="MOCF_BIOSYNTHESIS_2"/>
    <property type="match status" value="1"/>
</dbReference>
<dbReference type="InterPro" id="IPR005110">
    <property type="entry name" value="MoeA_linker/N"/>
</dbReference>
<dbReference type="Gene3D" id="2.170.190.11">
    <property type="entry name" value="Molybdopterin biosynthesis moea protein, domain 3"/>
    <property type="match status" value="1"/>
</dbReference>
<dbReference type="Pfam" id="PF12727">
    <property type="entry name" value="PBP_like"/>
    <property type="match status" value="1"/>
</dbReference>
<dbReference type="NCBIfam" id="NF011068">
    <property type="entry name" value="PRK14498.1"/>
    <property type="match status" value="1"/>
</dbReference>
<gene>
    <name evidence="12" type="ORF">SAMN02745751_03182</name>
</gene>
<dbReference type="SMART" id="SM00852">
    <property type="entry name" value="MoCF_biosynth"/>
    <property type="match status" value="1"/>
</dbReference>
<evidence type="ECO:0000259" key="11">
    <source>
        <dbReference type="SMART" id="SM00852"/>
    </source>
</evidence>
<dbReference type="PANTHER" id="PTHR10192:SF16">
    <property type="entry name" value="MOLYBDOPTERIN MOLYBDENUMTRANSFERASE"/>
    <property type="match status" value="1"/>
</dbReference>
<dbReference type="InterPro" id="IPR008284">
    <property type="entry name" value="MoCF_biosynth_CS"/>
</dbReference>
<keyword evidence="10" id="KW-0460">Magnesium</keyword>
<reference evidence="12 13" key="1">
    <citation type="submission" date="2016-11" db="EMBL/GenBank/DDBJ databases">
        <authorList>
            <person name="Jaros S."/>
            <person name="Januszkiewicz K."/>
            <person name="Wedrychowicz H."/>
        </authorList>
    </citation>
    <scope>NUCLEOTIDE SEQUENCE [LARGE SCALE GENOMIC DNA]</scope>
    <source>
        <strain evidence="12 13">DSM 17477</strain>
    </source>
</reference>
<protein>
    <recommendedName>
        <fullName evidence="6 10">Molybdopterin molybdenumtransferase</fullName>
        <ecNumber evidence="5 10">2.10.1.1</ecNumber>
    </recommendedName>
</protein>
<accession>A0A1M6LI57</accession>
<feature type="domain" description="MoaB/Mog" evidence="11">
    <location>
        <begin position="179"/>
        <end position="316"/>
    </location>
</feature>
<keyword evidence="10" id="KW-0479">Metal-binding</keyword>
<name>A0A1M6LI57_9FIRM</name>
<dbReference type="GO" id="GO:0005829">
    <property type="term" value="C:cytosol"/>
    <property type="evidence" value="ECO:0007669"/>
    <property type="project" value="TreeGrafter"/>
</dbReference>
<dbReference type="EMBL" id="FQZL01000032">
    <property type="protein sequence ID" value="SHJ70795.1"/>
    <property type="molecule type" value="Genomic_DNA"/>
</dbReference>
<dbReference type="UniPathway" id="UPA00344"/>
<evidence type="ECO:0000256" key="4">
    <source>
        <dbReference type="ARBA" id="ARBA00010763"/>
    </source>
</evidence>
<dbReference type="CDD" id="cd00887">
    <property type="entry name" value="MoeA"/>
    <property type="match status" value="1"/>
</dbReference>
<dbReference type="PANTHER" id="PTHR10192">
    <property type="entry name" value="MOLYBDOPTERIN BIOSYNTHESIS PROTEIN"/>
    <property type="match status" value="1"/>
</dbReference>
<evidence type="ECO:0000256" key="2">
    <source>
        <dbReference type="ARBA" id="ARBA00003487"/>
    </source>
</evidence>
<evidence type="ECO:0000256" key="1">
    <source>
        <dbReference type="ARBA" id="ARBA00002901"/>
    </source>
</evidence>
<comment type="cofactor">
    <cofactor evidence="10">
        <name>Mg(2+)</name>
        <dbReference type="ChEBI" id="CHEBI:18420"/>
    </cofactor>
</comment>
<dbReference type="InterPro" id="IPR005111">
    <property type="entry name" value="MoeA_C_domain_IV"/>
</dbReference>
<keyword evidence="13" id="KW-1185">Reference proteome</keyword>
<dbReference type="EC" id="2.10.1.1" evidence="5 10"/>
<dbReference type="InterPro" id="IPR036425">
    <property type="entry name" value="MoaB/Mog-like_dom_sf"/>
</dbReference>
<dbReference type="AlphaFoldDB" id="A0A1M6LI57"/>
<dbReference type="Gene3D" id="2.40.340.10">
    <property type="entry name" value="MoeA, C-terminal, domain IV"/>
    <property type="match status" value="1"/>
</dbReference>
<keyword evidence="8 10" id="KW-0501">Molybdenum cofactor biosynthesis</keyword>
<dbReference type="SUPFAM" id="SSF63882">
    <property type="entry name" value="MoeA N-terminal region -like"/>
    <property type="match status" value="1"/>
</dbReference>
<evidence type="ECO:0000313" key="12">
    <source>
        <dbReference type="EMBL" id="SHJ70795.1"/>
    </source>
</evidence>
<proteinExistence type="inferred from homology"/>
<evidence type="ECO:0000256" key="10">
    <source>
        <dbReference type="RuleBase" id="RU365090"/>
    </source>
</evidence>
<dbReference type="RefSeq" id="WP_073050551.1">
    <property type="nucleotide sequence ID" value="NZ_FQZL01000032.1"/>
</dbReference>
<dbReference type="SUPFAM" id="SSF53218">
    <property type="entry name" value="Molybdenum cofactor biosynthesis proteins"/>
    <property type="match status" value="1"/>
</dbReference>